<dbReference type="InterPro" id="IPR003709">
    <property type="entry name" value="VanY-like_core_dom"/>
</dbReference>
<dbReference type="Gene3D" id="3.30.1380.10">
    <property type="match status" value="1"/>
</dbReference>
<evidence type="ECO:0000259" key="1">
    <source>
        <dbReference type="Pfam" id="PF02557"/>
    </source>
</evidence>
<dbReference type="SUPFAM" id="SSF55166">
    <property type="entry name" value="Hedgehog/DD-peptidase"/>
    <property type="match status" value="1"/>
</dbReference>
<evidence type="ECO:0000313" key="2">
    <source>
        <dbReference type="EMBL" id="MCS0580359.1"/>
    </source>
</evidence>
<dbReference type="Proteomes" id="UP001204151">
    <property type="component" value="Unassembled WGS sequence"/>
</dbReference>
<dbReference type="InterPro" id="IPR052179">
    <property type="entry name" value="DD-CPase-like"/>
</dbReference>
<name>A0ABT1ZKC6_9BURK</name>
<dbReference type="Pfam" id="PF02557">
    <property type="entry name" value="VanY"/>
    <property type="match status" value="1"/>
</dbReference>
<proteinExistence type="predicted"/>
<evidence type="ECO:0000313" key="3">
    <source>
        <dbReference type="Proteomes" id="UP001204151"/>
    </source>
</evidence>
<dbReference type="PANTHER" id="PTHR34385:SF1">
    <property type="entry name" value="PEPTIDOGLYCAN L-ALANYL-D-GLUTAMATE ENDOPEPTIDASE CWLK"/>
    <property type="match status" value="1"/>
</dbReference>
<organism evidence="2 3">
    <name type="scientific">Massilia pinisoli</name>
    <dbReference type="NCBI Taxonomy" id="1772194"/>
    <lineage>
        <taxon>Bacteria</taxon>
        <taxon>Pseudomonadati</taxon>
        <taxon>Pseudomonadota</taxon>
        <taxon>Betaproteobacteria</taxon>
        <taxon>Burkholderiales</taxon>
        <taxon>Oxalobacteraceae</taxon>
        <taxon>Telluria group</taxon>
        <taxon>Massilia</taxon>
    </lineage>
</organism>
<dbReference type="EMBL" id="JANUGW010000001">
    <property type="protein sequence ID" value="MCS0580359.1"/>
    <property type="molecule type" value="Genomic_DNA"/>
</dbReference>
<feature type="domain" description="D-alanyl-D-alanine carboxypeptidase-like core" evidence="1">
    <location>
        <begin position="30"/>
        <end position="181"/>
    </location>
</feature>
<sequence length="241" mass="26584">MSGTPFDELELTGRARTHVRQYAQPRFAARPEVAAAFLDMRAAASRDGIDMVPIASWRPFEAQARNWNRKFAGAATLYDCDGNPRDHAVLAPEAIVRAILAWTGLPGATRRHWGTDIDVFDRTAQPPGYRTTLLPDEARPDGVYARLHAWLDVHAVRFGFFRPYRTRRAGMCPAPWHLSHVSSSAAALAALDIDMVARAVRASDLLGRDLVLAMLPTLFRDHVSNVDGPDDPDGPALPSPR</sequence>
<dbReference type="RefSeq" id="WP_258815021.1">
    <property type="nucleotide sequence ID" value="NZ_JANUGW010000001.1"/>
</dbReference>
<gene>
    <name evidence="2" type="ORF">NX784_02010</name>
</gene>
<protein>
    <submittedName>
        <fullName evidence="2">M15 family metallopeptidase</fullName>
    </submittedName>
</protein>
<dbReference type="PANTHER" id="PTHR34385">
    <property type="entry name" value="D-ALANYL-D-ALANINE CARBOXYPEPTIDASE"/>
    <property type="match status" value="1"/>
</dbReference>
<accession>A0ABT1ZKC6</accession>
<dbReference type="InterPro" id="IPR009045">
    <property type="entry name" value="Zn_M74/Hedgehog-like"/>
</dbReference>
<comment type="caution">
    <text evidence="2">The sequence shown here is derived from an EMBL/GenBank/DDBJ whole genome shotgun (WGS) entry which is preliminary data.</text>
</comment>
<keyword evidence="3" id="KW-1185">Reference proteome</keyword>
<dbReference type="CDD" id="cd14847">
    <property type="entry name" value="DD-carboxypeptidase_like"/>
    <property type="match status" value="1"/>
</dbReference>
<reference evidence="2 3" key="1">
    <citation type="submission" date="2022-08" db="EMBL/GenBank/DDBJ databases">
        <title>Reclassification of Massilia species as members of the genera Telluria, Duganella, Pseudoduganella, Mokoshia gen. nov. and Zemynaea gen. nov. using orthogonal and non-orthogonal genome-based approaches.</title>
        <authorList>
            <person name="Bowman J.P."/>
        </authorList>
    </citation>
    <scope>NUCLEOTIDE SEQUENCE [LARGE SCALE GENOMIC DNA]</scope>
    <source>
        <strain evidence="2 3">JCM 31316</strain>
    </source>
</reference>